<keyword evidence="1" id="KW-1133">Transmembrane helix</keyword>
<keyword evidence="1" id="KW-0812">Transmembrane</keyword>
<dbReference type="OrthoDB" id="6184326at2"/>
<keyword evidence="1" id="KW-0472">Membrane</keyword>
<sequence>MLLVVGLALNLLFVLFFPQIAADRDMSGDTAFVFQMSLFASWCISVFGAALLKVGKHKAGFILVAIGSLLFVPLGLVAMIGARKLKEKDQGSSLEARREALANADKDAA</sequence>
<dbReference type="STRING" id="553385.GCA_000591415_02527"/>
<evidence type="ECO:0000313" key="2">
    <source>
        <dbReference type="EMBL" id="TVU70184.1"/>
    </source>
</evidence>
<feature type="transmembrane region" description="Helical" evidence="1">
    <location>
        <begin position="32"/>
        <end position="52"/>
    </location>
</feature>
<dbReference type="RefSeq" id="WP_024952492.1">
    <property type="nucleotide sequence ID" value="NZ_CAWOWR010000116.1"/>
</dbReference>
<reference evidence="2 3" key="1">
    <citation type="submission" date="2019-07" db="EMBL/GenBank/DDBJ databases">
        <title>Diversity of Bacteria from Kongsfjorden, Arctic.</title>
        <authorList>
            <person name="Yu Y."/>
        </authorList>
    </citation>
    <scope>NUCLEOTIDE SEQUENCE [LARGE SCALE GENOMIC DNA]</scope>
    <source>
        <strain evidence="2 3">SM1923</strain>
    </source>
</reference>
<name>A0A558HM17_9GAMM</name>
<feature type="transmembrane region" description="Helical" evidence="1">
    <location>
        <begin position="59"/>
        <end position="82"/>
    </location>
</feature>
<gene>
    <name evidence="2" type="ORF">FQP86_10345</name>
</gene>
<evidence type="ECO:0000313" key="3">
    <source>
        <dbReference type="Proteomes" id="UP000319941"/>
    </source>
</evidence>
<evidence type="ECO:0000256" key="1">
    <source>
        <dbReference type="SAM" id="Phobius"/>
    </source>
</evidence>
<keyword evidence="3" id="KW-1185">Reference proteome</keyword>
<accession>A0A558HM17</accession>
<comment type="caution">
    <text evidence="2">The sequence shown here is derived from an EMBL/GenBank/DDBJ whole genome shotgun (WGS) entry which is preliminary data.</text>
</comment>
<dbReference type="Proteomes" id="UP000319941">
    <property type="component" value="Unassembled WGS sequence"/>
</dbReference>
<proteinExistence type="predicted"/>
<organism evidence="2 3">
    <name type="scientific">Cobetia crustatorum</name>
    <dbReference type="NCBI Taxonomy" id="553385"/>
    <lineage>
        <taxon>Bacteria</taxon>
        <taxon>Pseudomonadati</taxon>
        <taxon>Pseudomonadota</taxon>
        <taxon>Gammaproteobacteria</taxon>
        <taxon>Oceanospirillales</taxon>
        <taxon>Halomonadaceae</taxon>
        <taxon>Cobetia</taxon>
    </lineage>
</organism>
<dbReference type="EMBL" id="VNFH01000006">
    <property type="protein sequence ID" value="TVU70184.1"/>
    <property type="molecule type" value="Genomic_DNA"/>
</dbReference>
<protein>
    <submittedName>
        <fullName evidence="2">Uncharacterized protein</fullName>
    </submittedName>
</protein>
<dbReference type="AlphaFoldDB" id="A0A558HM17"/>